<feature type="compositionally biased region" description="Basic and acidic residues" evidence="1">
    <location>
        <begin position="327"/>
        <end position="343"/>
    </location>
</feature>
<dbReference type="AlphaFoldDB" id="A0A1G4IBC7"/>
<feature type="compositionally biased region" description="Low complexity" evidence="1">
    <location>
        <begin position="317"/>
        <end position="326"/>
    </location>
</feature>
<comment type="caution">
    <text evidence="2">The sequence shown here is derived from an EMBL/GenBank/DDBJ whole genome shotgun (WGS) entry which is preliminary data.</text>
</comment>
<name>A0A1G4IBC7_TRYEQ</name>
<dbReference type="VEuPathDB" id="TriTrypDB:TEOVI_000102000"/>
<feature type="region of interest" description="Disordered" evidence="1">
    <location>
        <begin position="316"/>
        <end position="343"/>
    </location>
</feature>
<evidence type="ECO:0000313" key="3">
    <source>
        <dbReference type="Proteomes" id="UP000195570"/>
    </source>
</evidence>
<keyword evidence="3" id="KW-1185">Reference proteome</keyword>
<feature type="region of interest" description="Disordered" evidence="1">
    <location>
        <begin position="1"/>
        <end position="75"/>
    </location>
</feature>
<protein>
    <submittedName>
        <fullName evidence="2">Uncharacterized protein</fullName>
    </submittedName>
</protein>
<reference evidence="2" key="1">
    <citation type="submission" date="2016-09" db="EMBL/GenBank/DDBJ databases">
        <authorList>
            <person name="Hebert L."/>
            <person name="Moumen B."/>
        </authorList>
    </citation>
    <scope>NUCLEOTIDE SEQUENCE [LARGE SCALE GENOMIC DNA]</scope>
    <source>
        <strain evidence="2">OVI</strain>
    </source>
</reference>
<proteinExistence type="predicted"/>
<evidence type="ECO:0000313" key="2">
    <source>
        <dbReference type="EMBL" id="SCU69454.1"/>
    </source>
</evidence>
<dbReference type="GeneID" id="92374960"/>
<dbReference type="Proteomes" id="UP000195570">
    <property type="component" value="Unassembled WGS sequence"/>
</dbReference>
<evidence type="ECO:0000256" key="1">
    <source>
        <dbReference type="SAM" id="MobiDB-lite"/>
    </source>
</evidence>
<accession>A0A1G4IBC7</accession>
<dbReference type="RefSeq" id="XP_067080430.1">
    <property type="nucleotide sequence ID" value="XM_067224329.1"/>
</dbReference>
<gene>
    <name evidence="2" type="ORF">TEOVI_000102000</name>
</gene>
<dbReference type="EMBL" id="CZPT02001214">
    <property type="protein sequence ID" value="SCU69454.1"/>
    <property type="molecule type" value="Genomic_DNA"/>
</dbReference>
<organism evidence="2 3">
    <name type="scientific">Trypanosoma equiperdum</name>
    <dbReference type="NCBI Taxonomy" id="5694"/>
    <lineage>
        <taxon>Eukaryota</taxon>
        <taxon>Discoba</taxon>
        <taxon>Euglenozoa</taxon>
        <taxon>Kinetoplastea</taxon>
        <taxon>Metakinetoplastina</taxon>
        <taxon>Trypanosomatida</taxon>
        <taxon>Trypanosomatidae</taxon>
        <taxon>Trypanosoma</taxon>
    </lineage>
</organism>
<sequence length="343" mass="37811">MDNRPALQPREVKFSDLVPSGGKHGSATPIKGERRWFRPAPQKFTTHAAKPAKVSHADGLEGESDQDEERRRSRVRALHEAKVVKLNKAKALSKLNVQPDTQSTPIEISGNAVLVENGSFNAVCALSVLKDCVAHERQLKEELARTNVAKTQAFRTVISTYLASVTQANKPMPGRRKMTSELALAQCAVVAQTLVVTIQSYVRALESRMHVVSRFCRRQNTLERFQCTSPSTQSWQAKGGESDLEHSLSKTTASHQDLLDEGEINRLKQLYFDYYDCDVYVVPGGRPESRIPPDALLLDSLSGYGSFVLESDDADKSSFFSSSSACDKSKAEAGKEEDQPPTA</sequence>